<gene>
    <name evidence="4" type="ORF">MEDL_33347</name>
</gene>
<dbReference type="SMART" id="SM00248">
    <property type="entry name" value="ANK"/>
    <property type="match status" value="3"/>
</dbReference>
<dbReference type="PANTHER" id="PTHR24123:SF33">
    <property type="entry name" value="PROTEIN HOS4"/>
    <property type="match status" value="1"/>
</dbReference>
<dbReference type="PROSITE" id="PS50297">
    <property type="entry name" value="ANK_REP_REGION"/>
    <property type="match status" value="1"/>
</dbReference>
<dbReference type="Gene3D" id="1.25.40.20">
    <property type="entry name" value="Ankyrin repeat-containing domain"/>
    <property type="match status" value="1"/>
</dbReference>
<dbReference type="SUPFAM" id="SSF48403">
    <property type="entry name" value="Ankyrin repeat"/>
    <property type="match status" value="1"/>
</dbReference>
<dbReference type="Pfam" id="PF00023">
    <property type="entry name" value="Ank"/>
    <property type="match status" value="1"/>
</dbReference>
<keyword evidence="5" id="KW-1185">Reference proteome</keyword>
<dbReference type="InterPro" id="IPR051165">
    <property type="entry name" value="Multifunctional_ANK_Repeat"/>
</dbReference>
<keyword evidence="1" id="KW-0677">Repeat</keyword>
<evidence type="ECO:0000313" key="5">
    <source>
        <dbReference type="Proteomes" id="UP000683360"/>
    </source>
</evidence>
<dbReference type="InterPro" id="IPR002110">
    <property type="entry name" value="Ankyrin_rpt"/>
</dbReference>
<dbReference type="Proteomes" id="UP000683360">
    <property type="component" value="Unassembled WGS sequence"/>
</dbReference>
<proteinExistence type="predicted"/>
<keyword evidence="2 3" id="KW-0040">ANK repeat</keyword>
<reference evidence="4" key="1">
    <citation type="submission" date="2021-03" db="EMBL/GenBank/DDBJ databases">
        <authorList>
            <person name="Bekaert M."/>
        </authorList>
    </citation>
    <scope>NUCLEOTIDE SEQUENCE</scope>
</reference>
<dbReference type="EMBL" id="CAJPWZ010001643">
    <property type="protein sequence ID" value="CAG2219827.1"/>
    <property type="molecule type" value="Genomic_DNA"/>
</dbReference>
<organism evidence="4 5">
    <name type="scientific">Mytilus edulis</name>
    <name type="common">Blue mussel</name>
    <dbReference type="NCBI Taxonomy" id="6550"/>
    <lineage>
        <taxon>Eukaryota</taxon>
        <taxon>Metazoa</taxon>
        <taxon>Spiralia</taxon>
        <taxon>Lophotrochozoa</taxon>
        <taxon>Mollusca</taxon>
        <taxon>Bivalvia</taxon>
        <taxon>Autobranchia</taxon>
        <taxon>Pteriomorphia</taxon>
        <taxon>Mytilida</taxon>
        <taxon>Mytiloidea</taxon>
        <taxon>Mytilidae</taxon>
        <taxon>Mytilinae</taxon>
        <taxon>Mytilus</taxon>
    </lineage>
</organism>
<accession>A0A8S3SFU0</accession>
<dbReference type="PANTHER" id="PTHR24123">
    <property type="entry name" value="ANKYRIN REPEAT-CONTAINING"/>
    <property type="match status" value="1"/>
</dbReference>
<dbReference type="Pfam" id="PF12796">
    <property type="entry name" value="Ank_2"/>
    <property type="match status" value="1"/>
</dbReference>
<dbReference type="PROSITE" id="PS50088">
    <property type="entry name" value="ANK_REPEAT"/>
    <property type="match status" value="1"/>
</dbReference>
<feature type="repeat" description="ANK" evidence="3">
    <location>
        <begin position="31"/>
        <end position="63"/>
    </location>
</feature>
<evidence type="ECO:0000256" key="1">
    <source>
        <dbReference type="ARBA" id="ARBA00022737"/>
    </source>
</evidence>
<protein>
    <submittedName>
        <fullName evidence="4">ANKRD50</fullName>
    </submittedName>
</protein>
<comment type="caution">
    <text evidence="4">The sequence shown here is derived from an EMBL/GenBank/DDBJ whole genome shotgun (WGS) entry which is preliminary data.</text>
</comment>
<name>A0A8S3SFU0_MYTED</name>
<evidence type="ECO:0000313" key="4">
    <source>
        <dbReference type="EMBL" id="CAG2219827.1"/>
    </source>
</evidence>
<sequence length="186" mass="20872">MLPIQIASYRAWADMVQMLAAYVNVNFYGVVGFSALHAACVPGDITTVQVLIDNKADVNKTANWGHVIYAIDRYTEYQRRSKAKQIIFSEKAEISPLLIACLYKHKSIVELLLKNGACLPTHIDIIDIETVPECIRPMIRCRSPGSLLLALASANNDNDMFNLLERYGAKYVVDVKVRYPLDIPLD</sequence>
<evidence type="ECO:0000256" key="2">
    <source>
        <dbReference type="ARBA" id="ARBA00023043"/>
    </source>
</evidence>
<evidence type="ECO:0000256" key="3">
    <source>
        <dbReference type="PROSITE-ProRule" id="PRU00023"/>
    </source>
</evidence>
<dbReference type="InterPro" id="IPR036770">
    <property type="entry name" value="Ankyrin_rpt-contain_sf"/>
</dbReference>
<dbReference type="AlphaFoldDB" id="A0A8S3SFU0"/>